<dbReference type="EMBL" id="CP010026">
    <property type="protein sequence ID" value="AJZ60367.1"/>
    <property type="molecule type" value="Genomic_DNA"/>
</dbReference>
<dbReference type="Pfam" id="PF03466">
    <property type="entry name" value="LysR_substrate"/>
    <property type="match status" value="1"/>
</dbReference>
<dbReference type="Pfam" id="PF00126">
    <property type="entry name" value="HTH_1"/>
    <property type="match status" value="1"/>
</dbReference>
<comment type="similarity">
    <text evidence="1">Belongs to the LysR transcriptional regulatory family.</text>
</comment>
<sequence length="327" mass="35428">MLKAATFRQLKALHTVAKLGSVSRAAEELKLTQPAVSLQVRLLEEAAGAPLLQRVGRGVQLTAAGEILARYALEILDLWNGAADDLAALHGEQGGTLRIGAITTAEYLIPPFLVRFTELRPQVKVQFKVGNRADIIRMLATHEIDLAVMGSAPRELRTVATAFAKHPMAFVASPGHALMKKKRLSLDDLQTANLFVRERGSGTRSTVENLFRLAGHKLHIGSELSSNEAIKQLVEAGLGIAFLSLHACSLEFQAGLLALLPLPANPIERDWYVMHVSDKRLPHVAGLFRDFLLEHGMSGAVPVPLPTVAAAKRRRQGREAGRAADPV</sequence>
<gene>
    <name evidence="7" type="ORF">GGD69_002794</name>
    <name evidence="6" type="ORF">OI25_219</name>
</gene>
<evidence type="ECO:0000313" key="9">
    <source>
        <dbReference type="Proteomes" id="UP000518681"/>
    </source>
</evidence>
<evidence type="ECO:0000256" key="1">
    <source>
        <dbReference type="ARBA" id="ARBA00009437"/>
    </source>
</evidence>
<dbReference type="SUPFAM" id="SSF53850">
    <property type="entry name" value="Periplasmic binding protein-like II"/>
    <property type="match status" value="1"/>
</dbReference>
<keyword evidence="2" id="KW-0805">Transcription regulation</keyword>
<reference evidence="6 8" key="1">
    <citation type="journal article" date="2015" name="Genome Announc.">
        <title>Complete genome sequences for 59 burkholderia isolates, both pathogenic and near neighbor.</title>
        <authorList>
            <person name="Johnson S.L."/>
            <person name="Bishop-Lilly K.A."/>
            <person name="Ladner J.T."/>
            <person name="Daligault H.E."/>
            <person name="Davenport K.W."/>
            <person name="Jaissle J."/>
            <person name="Frey K.G."/>
            <person name="Koroleva G.I."/>
            <person name="Bruce D.C."/>
            <person name="Coyne S.R."/>
            <person name="Broomall S.M."/>
            <person name="Li P.E."/>
            <person name="Teshima H."/>
            <person name="Gibbons H.S."/>
            <person name="Palacios G.F."/>
            <person name="Rosenzweig C.N."/>
            <person name="Redden C.L."/>
            <person name="Xu Y."/>
            <person name="Minogue T.D."/>
            <person name="Chain P.S."/>
        </authorList>
    </citation>
    <scope>NUCLEOTIDE SEQUENCE [LARGE SCALE GENOMIC DNA]</scope>
    <source>
        <strain evidence="6 8">ATCC BAA-463</strain>
    </source>
</reference>
<proteinExistence type="inferred from homology"/>
<dbReference type="AlphaFoldDB" id="A0AAW3UTG1"/>
<dbReference type="RefSeq" id="WP_035520682.1">
    <property type="nucleotide sequence ID" value="NZ_CADFGE010000010.1"/>
</dbReference>
<dbReference type="KEGG" id="bfn:OI25_219"/>
<reference evidence="7 9" key="2">
    <citation type="submission" date="2020-08" db="EMBL/GenBank/DDBJ databases">
        <title>Genomic Encyclopedia of Type Strains, Phase IV (KMG-V): Genome sequencing to study the core and pangenomes of soil and plant-associated prokaryotes.</title>
        <authorList>
            <person name="Whitman W."/>
        </authorList>
    </citation>
    <scope>NUCLEOTIDE SEQUENCE [LARGE SCALE GENOMIC DNA]</scope>
    <source>
        <strain evidence="7 9">SEMIA 4013</strain>
    </source>
</reference>
<evidence type="ECO:0000313" key="6">
    <source>
        <dbReference type="EMBL" id="AJZ60367.1"/>
    </source>
</evidence>
<dbReference type="InterPro" id="IPR005119">
    <property type="entry name" value="LysR_subst-bd"/>
</dbReference>
<dbReference type="Proteomes" id="UP000518681">
    <property type="component" value="Unassembled WGS sequence"/>
</dbReference>
<dbReference type="PANTHER" id="PTHR30126:SF5">
    <property type="entry name" value="HTH-TYPE TRANSCRIPTIONAL ACTIVATOR CMPR"/>
    <property type="match status" value="1"/>
</dbReference>
<name>A0AAW3UTG1_9BURK</name>
<dbReference type="PANTHER" id="PTHR30126">
    <property type="entry name" value="HTH-TYPE TRANSCRIPTIONAL REGULATOR"/>
    <property type="match status" value="1"/>
</dbReference>
<dbReference type="PROSITE" id="PS50931">
    <property type="entry name" value="HTH_LYSR"/>
    <property type="match status" value="1"/>
</dbReference>
<protein>
    <submittedName>
        <fullName evidence="6">Bacterial regulatory helix-turn-helix, lysR family protein</fullName>
    </submittedName>
    <submittedName>
        <fullName evidence="7">DNA-binding transcriptional LysR family regulator</fullName>
    </submittedName>
</protein>
<keyword evidence="4" id="KW-0804">Transcription</keyword>
<evidence type="ECO:0000256" key="3">
    <source>
        <dbReference type="ARBA" id="ARBA00023125"/>
    </source>
</evidence>
<dbReference type="SUPFAM" id="SSF46785">
    <property type="entry name" value="Winged helix' DNA-binding domain"/>
    <property type="match status" value="1"/>
</dbReference>
<dbReference type="FunFam" id="1.10.10.10:FF:000001">
    <property type="entry name" value="LysR family transcriptional regulator"/>
    <property type="match status" value="1"/>
</dbReference>
<evidence type="ECO:0000259" key="5">
    <source>
        <dbReference type="PROSITE" id="PS50931"/>
    </source>
</evidence>
<dbReference type="EMBL" id="JACIIK010000005">
    <property type="protein sequence ID" value="MBB6201935.1"/>
    <property type="molecule type" value="Genomic_DNA"/>
</dbReference>
<dbReference type="Gene3D" id="1.10.10.10">
    <property type="entry name" value="Winged helix-like DNA-binding domain superfamily/Winged helix DNA-binding domain"/>
    <property type="match status" value="1"/>
</dbReference>
<feature type="domain" description="HTH lysR-type" evidence="5">
    <location>
        <begin position="1"/>
        <end position="62"/>
    </location>
</feature>
<dbReference type="InterPro" id="IPR000847">
    <property type="entry name" value="LysR_HTH_N"/>
</dbReference>
<accession>A0AAW3UTG1</accession>
<evidence type="ECO:0000313" key="8">
    <source>
        <dbReference type="Proteomes" id="UP000032614"/>
    </source>
</evidence>
<organism evidence="7 9">
    <name type="scientific">Paraburkholderia fungorum</name>
    <dbReference type="NCBI Taxonomy" id="134537"/>
    <lineage>
        <taxon>Bacteria</taxon>
        <taxon>Pseudomonadati</taxon>
        <taxon>Pseudomonadota</taxon>
        <taxon>Betaproteobacteria</taxon>
        <taxon>Burkholderiales</taxon>
        <taxon>Burkholderiaceae</taxon>
        <taxon>Paraburkholderia</taxon>
    </lineage>
</organism>
<dbReference type="Proteomes" id="UP000032614">
    <property type="component" value="Chromosome 1"/>
</dbReference>
<dbReference type="InterPro" id="IPR036388">
    <property type="entry name" value="WH-like_DNA-bd_sf"/>
</dbReference>
<dbReference type="Gene3D" id="3.40.190.290">
    <property type="match status" value="1"/>
</dbReference>
<keyword evidence="3 7" id="KW-0238">DNA-binding</keyword>
<evidence type="ECO:0000313" key="7">
    <source>
        <dbReference type="EMBL" id="MBB6201935.1"/>
    </source>
</evidence>
<dbReference type="GO" id="GO:0003700">
    <property type="term" value="F:DNA-binding transcription factor activity"/>
    <property type="evidence" value="ECO:0007669"/>
    <property type="project" value="InterPro"/>
</dbReference>
<evidence type="ECO:0000256" key="4">
    <source>
        <dbReference type="ARBA" id="ARBA00023163"/>
    </source>
</evidence>
<dbReference type="GeneID" id="66514257"/>
<dbReference type="GO" id="GO:0000976">
    <property type="term" value="F:transcription cis-regulatory region binding"/>
    <property type="evidence" value="ECO:0007669"/>
    <property type="project" value="TreeGrafter"/>
</dbReference>
<dbReference type="PRINTS" id="PR00039">
    <property type="entry name" value="HTHLYSR"/>
</dbReference>
<evidence type="ECO:0000256" key="2">
    <source>
        <dbReference type="ARBA" id="ARBA00023015"/>
    </source>
</evidence>
<dbReference type="InterPro" id="IPR036390">
    <property type="entry name" value="WH_DNA-bd_sf"/>
</dbReference>